<evidence type="ECO:0000313" key="3">
    <source>
        <dbReference type="Proteomes" id="UP000316801"/>
    </source>
</evidence>
<name>A0A549T339_9HYPH</name>
<dbReference type="AlphaFoldDB" id="A0A549T339"/>
<dbReference type="Gene3D" id="3.60.21.10">
    <property type="match status" value="1"/>
</dbReference>
<organism evidence="2 3">
    <name type="scientific">Rhizobium straminoryzae</name>
    <dbReference type="NCBI Taxonomy" id="1387186"/>
    <lineage>
        <taxon>Bacteria</taxon>
        <taxon>Pseudomonadati</taxon>
        <taxon>Pseudomonadota</taxon>
        <taxon>Alphaproteobacteria</taxon>
        <taxon>Hyphomicrobiales</taxon>
        <taxon>Rhizobiaceae</taxon>
        <taxon>Rhizobium/Agrobacterium group</taxon>
        <taxon>Rhizobium</taxon>
    </lineage>
</organism>
<dbReference type="RefSeq" id="WP_143126702.1">
    <property type="nucleotide sequence ID" value="NZ_VJMG01000056.1"/>
</dbReference>
<dbReference type="InterPro" id="IPR004843">
    <property type="entry name" value="Calcineurin-like_PHP"/>
</dbReference>
<dbReference type="InterPro" id="IPR029052">
    <property type="entry name" value="Metallo-depent_PP-like"/>
</dbReference>
<evidence type="ECO:0000313" key="2">
    <source>
        <dbReference type="EMBL" id="TRL36280.1"/>
    </source>
</evidence>
<reference evidence="2 3" key="1">
    <citation type="submission" date="2019-07" db="EMBL/GenBank/DDBJ databases">
        <title>Ln-dependent methylotrophs.</title>
        <authorList>
            <person name="Tani A."/>
        </authorList>
    </citation>
    <scope>NUCLEOTIDE SEQUENCE [LARGE SCALE GENOMIC DNA]</scope>
    <source>
        <strain evidence="2 3">SM12</strain>
    </source>
</reference>
<proteinExistence type="predicted"/>
<dbReference type="SUPFAM" id="SSF56300">
    <property type="entry name" value="Metallo-dependent phosphatases"/>
    <property type="match status" value="1"/>
</dbReference>
<feature type="domain" description="Calcineurin-like phosphoesterase" evidence="1">
    <location>
        <begin position="8"/>
        <end position="228"/>
    </location>
</feature>
<evidence type="ECO:0000259" key="1">
    <source>
        <dbReference type="Pfam" id="PF00149"/>
    </source>
</evidence>
<dbReference type="PANTHER" id="PTHR16509">
    <property type="match status" value="1"/>
</dbReference>
<dbReference type="EMBL" id="VJMG01000056">
    <property type="protein sequence ID" value="TRL36280.1"/>
    <property type="molecule type" value="Genomic_DNA"/>
</dbReference>
<dbReference type="PANTHER" id="PTHR16509:SF1">
    <property type="entry name" value="MANGANESE-DEPENDENT ADP-RIBOSE_CDP-ALCOHOL DIPHOSPHATASE"/>
    <property type="match status" value="1"/>
</dbReference>
<dbReference type="GO" id="GO:0016787">
    <property type="term" value="F:hydrolase activity"/>
    <property type="evidence" value="ECO:0007669"/>
    <property type="project" value="InterPro"/>
</dbReference>
<keyword evidence="3" id="KW-1185">Reference proteome</keyword>
<comment type="caution">
    <text evidence="2">The sequence shown here is derived from an EMBL/GenBank/DDBJ whole genome shotgun (WGS) entry which is preliminary data.</text>
</comment>
<dbReference type="Proteomes" id="UP000316801">
    <property type="component" value="Unassembled WGS sequence"/>
</dbReference>
<protein>
    <submittedName>
        <fullName evidence="2">Phosphatase</fullName>
    </submittedName>
</protein>
<accession>A0A549T339</accession>
<sequence>MPNQPLLRFGLIADPQYADLDPNPVLDRHFRASLGKLAEAIGTFEGEDLSFIMTLGDLIDREAEHFEAPLAIYRRSRHECLFLPGNHDFLVDAEHLGRVHMRLGMPAPYYSFVRNGIRLVVIDGCEESLFATVPGSPAHQAATARLEALKARGAVNAMDWNAGISERQFAWIAGQLEAARALGQRVIAMGHFPLYPHSDHALWDAEALADLFSSQPHVIAYLCGHYHAGGVSRAGHCWFLNLKGMVDTAQQNAFSTIALYEDRLEVTGFGREESRVLTR</sequence>
<dbReference type="Pfam" id="PF00149">
    <property type="entry name" value="Metallophos"/>
    <property type="match status" value="1"/>
</dbReference>
<gene>
    <name evidence="2" type="ORF">FNA46_18585</name>
</gene>